<dbReference type="AlphaFoldDB" id="A0A480AZ00"/>
<dbReference type="EMBL" id="BJCL01000017">
    <property type="protein sequence ID" value="GCL65492.1"/>
    <property type="molecule type" value="Genomic_DNA"/>
</dbReference>
<gene>
    <name evidence="2" type="ORF">AQPW35_45730</name>
</gene>
<keyword evidence="3" id="KW-1185">Reference proteome</keyword>
<organism evidence="2 3">
    <name type="scientific">Pseudaquabacterium pictum</name>
    <dbReference type="NCBI Taxonomy" id="2315236"/>
    <lineage>
        <taxon>Bacteria</taxon>
        <taxon>Pseudomonadati</taxon>
        <taxon>Pseudomonadota</taxon>
        <taxon>Betaproteobacteria</taxon>
        <taxon>Burkholderiales</taxon>
        <taxon>Sphaerotilaceae</taxon>
        <taxon>Pseudaquabacterium</taxon>
    </lineage>
</organism>
<dbReference type="Proteomes" id="UP000301751">
    <property type="component" value="Unassembled WGS sequence"/>
</dbReference>
<evidence type="ECO:0000313" key="2">
    <source>
        <dbReference type="EMBL" id="GCL65492.1"/>
    </source>
</evidence>
<evidence type="ECO:0000313" key="3">
    <source>
        <dbReference type="Proteomes" id="UP000301751"/>
    </source>
</evidence>
<proteinExistence type="predicted"/>
<reference evidence="3" key="1">
    <citation type="submission" date="2019-03" db="EMBL/GenBank/DDBJ databases">
        <title>Aquabacterium pictum sp.nov., the first bacteriochlorophyll a-containing freshwater bacterium in the genus Aquabacterium of the class Betaproteobacteria.</title>
        <authorList>
            <person name="Hirose S."/>
            <person name="Tank M."/>
            <person name="Hara E."/>
            <person name="Tamaki H."/>
            <person name="Takaichi S."/>
            <person name="Haruta S."/>
            <person name="Hanada S."/>
        </authorList>
    </citation>
    <scope>NUCLEOTIDE SEQUENCE [LARGE SCALE GENOMIC DNA]</scope>
    <source>
        <strain evidence="3">W35</strain>
    </source>
</reference>
<dbReference type="OrthoDB" id="6992469at2"/>
<comment type="caution">
    <text evidence="2">The sequence shown here is derived from an EMBL/GenBank/DDBJ whole genome shotgun (WGS) entry which is preliminary data.</text>
</comment>
<evidence type="ECO:0000256" key="1">
    <source>
        <dbReference type="SAM" id="MobiDB-lite"/>
    </source>
</evidence>
<sequence>MSKRSPANPAHPERICWGCDRYCPVGSMACGNGSVAIPHPSDLFGKDWESWGTNPQLSGSPDAPVVESQDSVTGAKHILE</sequence>
<dbReference type="Pfam" id="PF11278">
    <property type="entry name" value="DUF3079"/>
    <property type="match status" value="1"/>
</dbReference>
<name>A0A480AZ00_9BURK</name>
<protein>
    <recommendedName>
        <fullName evidence="4">DUF3079 domain-containing protein</fullName>
    </recommendedName>
</protein>
<evidence type="ECO:0008006" key="4">
    <source>
        <dbReference type="Google" id="ProtNLM"/>
    </source>
</evidence>
<feature type="region of interest" description="Disordered" evidence="1">
    <location>
        <begin position="47"/>
        <end position="80"/>
    </location>
</feature>
<dbReference type="InterPro" id="IPR021430">
    <property type="entry name" value="DUF3079"/>
</dbReference>
<accession>A0A480AZ00</accession>
<dbReference type="RefSeq" id="WP_137735203.1">
    <property type="nucleotide sequence ID" value="NZ_BJCL01000017.1"/>
</dbReference>